<protein>
    <submittedName>
        <fullName evidence="1">Calcium-transporting ATPase 10, plasma membrane-type</fullName>
        <ecNumber evidence="1">3.6.3.8</ecNumber>
    </submittedName>
</protein>
<evidence type="ECO:0000313" key="1">
    <source>
        <dbReference type="EMBL" id="KHN28752.1"/>
    </source>
</evidence>
<name>A0A0B2RAQ1_GLYSO</name>
<sequence length="59" mass="6230">PPSFPTAGEFPIGQEQLASISREHDTAALQQYGGVVGLSNLLKTNPEKGIHGDDADLLK</sequence>
<dbReference type="EC" id="3.6.3.8" evidence="1"/>
<dbReference type="Proteomes" id="UP000053555">
    <property type="component" value="Unassembled WGS sequence"/>
</dbReference>
<proteinExistence type="predicted"/>
<dbReference type="EMBL" id="KN652453">
    <property type="protein sequence ID" value="KHN28752.1"/>
    <property type="molecule type" value="Genomic_DNA"/>
</dbReference>
<feature type="non-terminal residue" evidence="1">
    <location>
        <position position="1"/>
    </location>
</feature>
<dbReference type="GO" id="GO:0016787">
    <property type="term" value="F:hydrolase activity"/>
    <property type="evidence" value="ECO:0007669"/>
    <property type="project" value="UniProtKB-KW"/>
</dbReference>
<reference evidence="1" key="1">
    <citation type="submission" date="2014-07" db="EMBL/GenBank/DDBJ databases">
        <title>Identification of a novel salt tolerance gene in wild soybean by whole-genome sequencing.</title>
        <authorList>
            <person name="Lam H.-M."/>
            <person name="Qi X."/>
            <person name="Li M.-W."/>
            <person name="Liu X."/>
            <person name="Xie M."/>
            <person name="Ni M."/>
            <person name="Xu X."/>
        </authorList>
    </citation>
    <scope>NUCLEOTIDE SEQUENCE [LARGE SCALE GENOMIC DNA]</scope>
    <source>
        <tissue evidence="1">Root</tissue>
    </source>
</reference>
<accession>A0A0B2RAQ1</accession>
<keyword evidence="1" id="KW-0378">Hydrolase</keyword>
<organism evidence="1">
    <name type="scientific">Glycine soja</name>
    <name type="common">Wild soybean</name>
    <dbReference type="NCBI Taxonomy" id="3848"/>
    <lineage>
        <taxon>Eukaryota</taxon>
        <taxon>Viridiplantae</taxon>
        <taxon>Streptophyta</taxon>
        <taxon>Embryophyta</taxon>
        <taxon>Tracheophyta</taxon>
        <taxon>Spermatophyta</taxon>
        <taxon>Magnoliopsida</taxon>
        <taxon>eudicotyledons</taxon>
        <taxon>Gunneridae</taxon>
        <taxon>Pentapetalae</taxon>
        <taxon>rosids</taxon>
        <taxon>fabids</taxon>
        <taxon>Fabales</taxon>
        <taxon>Fabaceae</taxon>
        <taxon>Papilionoideae</taxon>
        <taxon>50 kb inversion clade</taxon>
        <taxon>NPAAA clade</taxon>
        <taxon>indigoferoid/millettioid clade</taxon>
        <taxon>Phaseoleae</taxon>
        <taxon>Glycine</taxon>
        <taxon>Glycine subgen. Soja</taxon>
    </lineage>
</organism>
<dbReference type="AlphaFoldDB" id="A0A0B2RAQ1"/>
<gene>
    <name evidence="1" type="ORF">glysoja_040915</name>
</gene>